<proteinExistence type="predicted"/>
<comment type="caution">
    <text evidence="1">The sequence shown here is derived from an EMBL/GenBank/DDBJ whole genome shotgun (WGS) entry which is preliminary data.</text>
</comment>
<name>A0A660SGC3_UNCW3</name>
<gene>
    <name evidence="1" type="ORF">DRP53_07290</name>
</gene>
<evidence type="ECO:0008006" key="3">
    <source>
        <dbReference type="Google" id="ProtNLM"/>
    </source>
</evidence>
<dbReference type="Proteomes" id="UP000268469">
    <property type="component" value="Unassembled WGS sequence"/>
</dbReference>
<dbReference type="AlphaFoldDB" id="A0A660SGC3"/>
<dbReference type="InterPro" id="IPR026444">
    <property type="entry name" value="Secre_tail"/>
</dbReference>
<dbReference type="EMBL" id="QNBE01000068">
    <property type="protein sequence ID" value="RKX69747.1"/>
    <property type="molecule type" value="Genomic_DNA"/>
</dbReference>
<organism evidence="1 2">
    <name type="scientific">candidate division WOR-3 bacterium</name>
    <dbReference type="NCBI Taxonomy" id="2052148"/>
    <lineage>
        <taxon>Bacteria</taxon>
        <taxon>Bacteria division WOR-3</taxon>
    </lineage>
</organism>
<accession>A0A660SGC3</accession>
<reference evidence="1 2" key="1">
    <citation type="submission" date="2018-06" db="EMBL/GenBank/DDBJ databases">
        <title>Extensive metabolic versatility and redundancy in microbially diverse, dynamic hydrothermal sediments.</title>
        <authorList>
            <person name="Dombrowski N."/>
            <person name="Teske A."/>
            <person name="Baker B.J."/>
        </authorList>
    </citation>
    <scope>NUCLEOTIDE SEQUENCE [LARGE SCALE GENOMIC DNA]</scope>
    <source>
        <strain evidence="1">B36_G15</strain>
    </source>
</reference>
<sequence length="201" mass="23048">MPNPYEPSVYLMKLDKDANILRDDTVYVNSSWAAYPGDIAIDQKQRLHLVWMTTAPGWEIYYAMLDTAGNFLVDTMKIVCKPPSGGAEYPRIAIDDSNLARVCWDDARGTSWDVYYKWQLWDPEVSGGSNQSQTQFIFPSSASRLELKLSEETKIEIFDVMGRKLIKTTAHPPLFIWSPPIPSGIYFIKLDQRIYPFVLVR</sequence>
<dbReference type="NCBIfam" id="TIGR04183">
    <property type="entry name" value="Por_Secre_tail"/>
    <property type="match status" value="1"/>
</dbReference>
<protein>
    <recommendedName>
        <fullName evidence="3">T9SS type A sorting domain-containing protein</fullName>
    </recommendedName>
</protein>
<evidence type="ECO:0000313" key="1">
    <source>
        <dbReference type="EMBL" id="RKX69747.1"/>
    </source>
</evidence>
<evidence type="ECO:0000313" key="2">
    <source>
        <dbReference type="Proteomes" id="UP000268469"/>
    </source>
</evidence>